<dbReference type="GO" id="GO:0008094">
    <property type="term" value="F:ATP-dependent activity, acting on DNA"/>
    <property type="evidence" value="ECO:0000318"/>
    <property type="project" value="GO_Central"/>
</dbReference>
<keyword evidence="1" id="KW-0547">Nucleotide-binding</keyword>
<dbReference type="InterPro" id="IPR000330">
    <property type="entry name" value="SNF2_N"/>
</dbReference>
<dbReference type="Pfam" id="PF00176">
    <property type="entry name" value="SNF2-rel_dom"/>
    <property type="match status" value="2"/>
</dbReference>
<dbReference type="AlphaFoldDB" id="A0A2K1XA35"/>
<dbReference type="GO" id="GO:0004386">
    <property type="term" value="F:helicase activity"/>
    <property type="evidence" value="ECO:0007669"/>
    <property type="project" value="UniProtKB-KW"/>
</dbReference>
<dbReference type="SMART" id="SM00487">
    <property type="entry name" value="DEXDc"/>
    <property type="match status" value="1"/>
</dbReference>
<evidence type="ECO:0000256" key="4">
    <source>
        <dbReference type="ARBA" id="ARBA00022840"/>
    </source>
</evidence>
<dbReference type="Gene3D" id="3.40.50.10810">
    <property type="entry name" value="Tandem AAA-ATPase domain"/>
    <property type="match status" value="1"/>
</dbReference>
<dbReference type="GO" id="GO:0016787">
    <property type="term" value="F:hydrolase activity"/>
    <property type="evidence" value="ECO:0007669"/>
    <property type="project" value="UniProtKB-KW"/>
</dbReference>
<evidence type="ECO:0000259" key="5">
    <source>
        <dbReference type="PROSITE" id="PS51192"/>
    </source>
</evidence>
<dbReference type="Proteomes" id="UP000006729">
    <property type="component" value="Chromosome 16"/>
</dbReference>
<evidence type="ECO:0000256" key="2">
    <source>
        <dbReference type="ARBA" id="ARBA00022801"/>
    </source>
</evidence>
<name>A0A2K1XA35_POPTR</name>
<accession>A0A2K1XA35</accession>
<dbReference type="InterPro" id="IPR014001">
    <property type="entry name" value="Helicase_ATP-bd"/>
</dbReference>
<dbReference type="STRING" id="3694.A0A2K1XA35"/>
<protein>
    <recommendedName>
        <fullName evidence="5">Helicase ATP-binding domain-containing protein</fullName>
    </recommendedName>
</protein>
<dbReference type="PANTHER" id="PTHR45626">
    <property type="entry name" value="TRANSCRIPTION TERMINATION FACTOR 2-RELATED"/>
    <property type="match status" value="1"/>
</dbReference>
<gene>
    <name evidence="6" type="ORF">POPTR_016G033900</name>
</gene>
<keyword evidence="7" id="KW-1185">Reference proteome</keyword>
<dbReference type="InterPro" id="IPR027417">
    <property type="entry name" value="P-loop_NTPase"/>
</dbReference>
<evidence type="ECO:0000313" key="6">
    <source>
        <dbReference type="EMBL" id="PNS97636.1"/>
    </source>
</evidence>
<reference evidence="6 7" key="1">
    <citation type="journal article" date="2006" name="Science">
        <title>The genome of black cottonwood, Populus trichocarpa (Torr. &amp; Gray).</title>
        <authorList>
            <person name="Tuskan G.A."/>
            <person name="Difazio S."/>
            <person name="Jansson S."/>
            <person name="Bohlmann J."/>
            <person name="Grigoriev I."/>
            <person name="Hellsten U."/>
            <person name="Putnam N."/>
            <person name="Ralph S."/>
            <person name="Rombauts S."/>
            <person name="Salamov A."/>
            <person name="Schein J."/>
            <person name="Sterck L."/>
            <person name="Aerts A."/>
            <person name="Bhalerao R.R."/>
            <person name="Bhalerao R.P."/>
            <person name="Blaudez D."/>
            <person name="Boerjan W."/>
            <person name="Brun A."/>
            <person name="Brunner A."/>
            <person name="Busov V."/>
            <person name="Campbell M."/>
            <person name="Carlson J."/>
            <person name="Chalot M."/>
            <person name="Chapman J."/>
            <person name="Chen G.L."/>
            <person name="Cooper D."/>
            <person name="Coutinho P.M."/>
            <person name="Couturier J."/>
            <person name="Covert S."/>
            <person name="Cronk Q."/>
            <person name="Cunningham R."/>
            <person name="Davis J."/>
            <person name="Degroeve S."/>
            <person name="Dejardin A."/>
            <person name="Depamphilis C."/>
            <person name="Detter J."/>
            <person name="Dirks B."/>
            <person name="Dubchak I."/>
            <person name="Duplessis S."/>
            <person name="Ehlting J."/>
            <person name="Ellis B."/>
            <person name="Gendler K."/>
            <person name="Goodstein D."/>
            <person name="Gribskov M."/>
            <person name="Grimwood J."/>
            <person name="Groover A."/>
            <person name="Gunter L."/>
            <person name="Hamberger B."/>
            <person name="Heinze B."/>
            <person name="Helariutta Y."/>
            <person name="Henrissat B."/>
            <person name="Holligan D."/>
            <person name="Holt R."/>
            <person name="Huang W."/>
            <person name="Islam-Faridi N."/>
            <person name="Jones S."/>
            <person name="Jones-Rhoades M."/>
            <person name="Jorgensen R."/>
            <person name="Joshi C."/>
            <person name="Kangasjarvi J."/>
            <person name="Karlsson J."/>
            <person name="Kelleher C."/>
            <person name="Kirkpatrick R."/>
            <person name="Kirst M."/>
            <person name="Kohler A."/>
            <person name="Kalluri U."/>
            <person name="Larimer F."/>
            <person name="Leebens-Mack J."/>
            <person name="Leple J.C."/>
            <person name="Locascio P."/>
            <person name="Lou Y."/>
            <person name="Lucas S."/>
            <person name="Martin F."/>
            <person name="Montanini B."/>
            <person name="Napoli C."/>
            <person name="Nelson D.R."/>
            <person name="Nelson C."/>
            <person name="Nieminen K."/>
            <person name="Nilsson O."/>
            <person name="Pereda V."/>
            <person name="Peter G."/>
            <person name="Philippe R."/>
            <person name="Pilate G."/>
            <person name="Poliakov A."/>
            <person name="Razumovskaya J."/>
            <person name="Richardson P."/>
            <person name="Rinaldi C."/>
            <person name="Ritland K."/>
            <person name="Rouze P."/>
            <person name="Ryaboy D."/>
            <person name="Schmutz J."/>
            <person name="Schrader J."/>
            <person name="Segerman B."/>
            <person name="Shin H."/>
            <person name="Siddiqui A."/>
            <person name="Sterky F."/>
            <person name="Terry A."/>
            <person name="Tsai C.J."/>
            <person name="Uberbacher E."/>
            <person name="Unneberg P."/>
            <person name="Vahala J."/>
            <person name="Wall K."/>
            <person name="Wessler S."/>
            <person name="Yang G."/>
            <person name="Yin T."/>
            <person name="Douglas C."/>
            <person name="Marra M."/>
            <person name="Sandberg G."/>
            <person name="Van de Peer Y."/>
            <person name="Rokhsar D."/>
        </authorList>
    </citation>
    <scope>NUCLEOTIDE SEQUENCE [LARGE SCALE GENOMIC DNA]</scope>
    <source>
        <strain evidence="7">cv. Nisqually</strain>
    </source>
</reference>
<sequence length="293" mass="34004">MHQTDRRPEPFHGGIFADDHGLGKTLTLLSLISFDKVGILPEATGKRYRVMSVSSEKKRGGLQTLIVCSSVVCSTWESQLQEHTHKGSHKLYKNYGNSRTKDVEDLKKYDMVLTTYRTLTNECFRRMRCPLRKIEWWRVILDEAHVIKNANAKRSRAVTKFTARRRWALDPLSIKRYWQGLLQPLADGDENLLQVLMATISLRRIKDKLLNGLPSKTVETVSLQLFGKERELYDRMESSSKDFVDYFIFADRLRSRYSFVLFLVLRLRKLCDDSACSQPLENLPILKTLKKTS</sequence>
<feature type="domain" description="Helicase ATP-binding" evidence="5">
    <location>
        <begin position="5"/>
        <end position="218"/>
    </location>
</feature>
<dbReference type="PROSITE" id="PS51192">
    <property type="entry name" value="HELICASE_ATP_BIND_1"/>
    <property type="match status" value="1"/>
</dbReference>
<evidence type="ECO:0000313" key="7">
    <source>
        <dbReference type="Proteomes" id="UP000006729"/>
    </source>
</evidence>
<proteinExistence type="predicted"/>
<dbReference type="PANTHER" id="PTHR45626:SF17">
    <property type="entry name" value="HELICASE-LIKE TRANSCRIPTION FACTOR"/>
    <property type="match status" value="1"/>
</dbReference>
<dbReference type="EMBL" id="CM009305">
    <property type="protein sequence ID" value="PNS97636.1"/>
    <property type="molecule type" value="Genomic_DNA"/>
</dbReference>
<keyword evidence="2" id="KW-0378">Hydrolase</keyword>
<dbReference type="InterPro" id="IPR038718">
    <property type="entry name" value="SNF2-like_sf"/>
</dbReference>
<organism evidence="6 7">
    <name type="scientific">Populus trichocarpa</name>
    <name type="common">Western balsam poplar</name>
    <name type="synonym">Populus balsamifera subsp. trichocarpa</name>
    <dbReference type="NCBI Taxonomy" id="3694"/>
    <lineage>
        <taxon>Eukaryota</taxon>
        <taxon>Viridiplantae</taxon>
        <taxon>Streptophyta</taxon>
        <taxon>Embryophyta</taxon>
        <taxon>Tracheophyta</taxon>
        <taxon>Spermatophyta</taxon>
        <taxon>Magnoliopsida</taxon>
        <taxon>eudicotyledons</taxon>
        <taxon>Gunneridae</taxon>
        <taxon>Pentapetalae</taxon>
        <taxon>rosids</taxon>
        <taxon>fabids</taxon>
        <taxon>Malpighiales</taxon>
        <taxon>Salicaceae</taxon>
        <taxon>Saliceae</taxon>
        <taxon>Populus</taxon>
    </lineage>
</organism>
<keyword evidence="4" id="KW-0067">ATP-binding</keyword>
<dbReference type="InParanoid" id="A0A2K1XA35"/>
<dbReference type="GO" id="GO:0005634">
    <property type="term" value="C:nucleus"/>
    <property type="evidence" value="ECO:0000318"/>
    <property type="project" value="GO_Central"/>
</dbReference>
<evidence type="ECO:0000256" key="1">
    <source>
        <dbReference type="ARBA" id="ARBA00022741"/>
    </source>
</evidence>
<dbReference type="SUPFAM" id="SSF52540">
    <property type="entry name" value="P-loop containing nucleoside triphosphate hydrolases"/>
    <property type="match status" value="1"/>
</dbReference>
<dbReference type="InterPro" id="IPR050628">
    <property type="entry name" value="SNF2_RAD54_helicase_TF"/>
</dbReference>
<dbReference type="GO" id="GO:0006281">
    <property type="term" value="P:DNA repair"/>
    <property type="evidence" value="ECO:0000318"/>
    <property type="project" value="GO_Central"/>
</dbReference>
<evidence type="ECO:0000256" key="3">
    <source>
        <dbReference type="ARBA" id="ARBA00022806"/>
    </source>
</evidence>
<dbReference type="GO" id="GO:0005524">
    <property type="term" value="F:ATP binding"/>
    <property type="evidence" value="ECO:0007669"/>
    <property type="project" value="UniProtKB-KW"/>
</dbReference>
<keyword evidence="3" id="KW-0347">Helicase</keyword>